<organism evidence="1">
    <name type="scientific">marine sediment metagenome</name>
    <dbReference type="NCBI Taxonomy" id="412755"/>
    <lineage>
        <taxon>unclassified sequences</taxon>
        <taxon>metagenomes</taxon>
        <taxon>ecological metagenomes</taxon>
    </lineage>
</organism>
<name>A0A0F9FAC5_9ZZZZ</name>
<accession>A0A0F9FAC5</accession>
<protein>
    <submittedName>
        <fullName evidence="1">Uncharacterized protein</fullName>
    </submittedName>
</protein>
<feature type="non-terminal residue" evidence="1">
    <location>
        <position position="1"/>
    </location>
</feature>
<sequence length="44" mass="4885">MHDALHEHGFLVTYHTCGGMMNILDLIIENGTDASETLSPELEE</sequence>
<comment type="caution">
    <text evidence="1">The sequence shown here is derived from an EMBL/GenBank/DDBJ whole genome shotgun (WGS) entry which is preliminary data.</text>
</comment>
<gene>
    <name evidence="1" type="ORF">LCGC14_1976910</name>
</gene>
<reference evidence="1" key="1">
    <citation type="journal article" date="2015" name="Nature">
        <title>Complex archaea that bridge the gap between prokaryotes and eukaryotes.</title>
        <authorList>
            <person name="Spang A."/>
            <person name="Saw J.H."/>
            <person name="Jorgensen S.L."/>
            <person name="Zaremba-Niedzwiedzka K."/>
            <person name="Martijn J."/>
            <person name="Lind A.E."/>
            <person name="van Eijk R."/>
            <person name="Schleper C."/>
            <person name="Guy L."/>
            <person name="Ettema T.J."/>
        </authorList>
    </citation>
    <scope>NUCLEOTIDE SEQUENCE</scope>
</reference>
<proteinExistence type="predicted"/>
<evidence type="ECO:0000313" key="1">
    <source>
        <dbReference type="EMBL" id="KKL83228.1"/>
    </source>
</evidence>
<dbReference type="AlphaFoldDB" id="A0A0F9FAC5"/>
<dbReference type="EMBL" id="LAZR01022042">
    <property type="protein sequence ID" value="KKL83228.1"/>
    <property type="molecule type" value="Genomic_DNA"/>
</dbReference>